<dbReference type="AlphaFoldDB" id="A0A9P7JL26"/>
<sequence>MSKKSWMAGGSIMVSGSIGNVRTCDTSDPTSDDSLSFRDSDNDVVVQLKCQLMELQHTVASLRADLLKVTNEKACLSSTCQALHNVIVNIRSSASSVASSSSSSTPSDAPNTTDERKPSIILDGMTDEECDRELDPTDYRSVKSWTKKEWQEHFPPSTSAVPGSSSKKSARGSKRMAQGINVSCTYLQNEDGIPLSAQRAKLHNQGLAPESIGQASLDVIKWLVHTLRKEYFELRLCADNWKTTKLMTDNYSQWYNYHIKKKGSKRVKTESEDMCFEEESTSETTPIITKRSSPDPDENHMTKRPHIDSDMSILATSVTPFSIKRSLGRQLTTLPLPPHNSTAPDREPTPPPRTDKGKAKEVITMEVKNPLPIPPQLPPTSINSPPSESHSAMIPPSNENTPVSVPEVQSNTDAVSLAVKVELVGTTHTEQTKTVIVVGDSKPNSIKKRQPSTKPMRVSPKITARNLCALDWQSNGHQKEPATIFASYWNGLSKADKEIYKCKAAVQLKSAASGVSTTSDDVGVDEE</sequence>
<evidence type="ECO:0000256" key="2">
    <source>
        <dbReference type="SAM" id="MobiDB-lite"/>
    </source>
</evidence>
<comment type="caution">
    <text evidence="3">The sequence shown here is derived from an EMBL/GenBank/DDBJ whole genome shotgun (WGS) entry which is preliminary data.</text>
</comment>
<evidence type="ECO:0000313" key="3">
    <source>
        <dbReference type="EMBL" id="KAG2080463.1"/>
    </source>
</evidence>
<feature type="compositionally biased region" description="Basic and acidic residues" evidence="2">
    <location>
        <begin position="292"/>
        <end position="306"/>
    </location>
</feature>
<protein>
    <submittedName>
        <fullName evidence="3">Uncharacterized protein</fullName>
    </submittedName>
</protein>
<feature type="coiled-coil region" evidence="1">
    <location>
        <begin position="45"/>
        <end position="72"/>
    </location>
</feature>
<feature type="compositionally biased region" description="Low complexity" evidence="2">
    <location>
        <begin position="95"/>
        <end position="104"/>
    </location>
</feature>
<gene>
    <name evidence="3" type="ORF">F5147DRAFT_661247</name>
</gene>
<dbReference type="Proteomes" id="UP000823399">
    <property type="component" value="Unassembled WGS sequence"/>
</dbReference>
<evidence type="ECO:0000256" key="1">
    <source>
        <dbReference type="SAM" id="Coils"/>
    </source>
</evidence>
<feature type="compositionally biased region" description="Polar residues" evidence="2">
    <location>
        <begin position="380"/>
        <end position="390"/>
    </location>
</feature>
<organism evidence="3 4">
    <name type="scientific">Suillus discolor</name>
    <dbReference type="NCBI Taxonomy" id="1912936"/>
    <lineage>
        <taxon>Eukaryota</taxon>
        <taxon>Fungi</taxon>
        <taxon>Dikarya</taxon>
        <taxon>Basidiomycota</taxon>
        <taxon>Agaricomycotina</taxon>
        <taxon>Agaricomycetes</taxon>
        <taxon>Agaricomycetidae</taxon>
        <taxon>Boletales</taxon>
        <taxon>Suillineae</taxon>
        <taxon>Suillaceae</taxon>
        <taxon>Suillus</taxon>
    </lineage>
</organism>
<evidence type="ECO:0000313" key="4">
    <source>
        <dbReference type="Proteomes" id="UP000823399"/>
    </source>
</evidence>
<name>A0A9P7JL26_9AGAM</name>
<dbReference type="EMBL" id="JABBWM010000528">
    <property type="protein sequence ID" value="KAG2080463.1"/>
    <property type="molecule type" value="Genomic_DNA"/>
</dbReference>
<feature type="region of interest" description="Disordered" evidence="2">
    <location>
        <begin position="152"/>
        <end position="176"/>
    </location>
</feature>
<keyword evidence="1" id="KW-0175">Coiled coil</keyword>
<keyword evidence="4" id="KW-1185">Reference proteome</keyword>
<dbReference type="OrthoDB" id="2687413at2759"/>
<feature type="region of interest" description="Disordered" evidence="2">
    <location>
        <begin position="95"/>
        <end position="135"/>
    </location>
</feature>
<feature type="compositionally biased region" description="Basic and acidic residues" evidence="2">
    <location>
        <begin position="344"/>
        <end position="363"/>
    </location>
</feature>
<accession>A0A9P7JL26</accession>
<dbReference type="RefSeq" id="XP_041284143.1">
    <property type="nucleotide sequence ID" value="XM_041434705.1"/>
</dbReference>
<dbReference type="GeneID" id="64696964"/>
<feature type="region of interest" description="Disordered" evidence="2">
    <location>
        <begin position="331"/>
        <end position="404"/>
    </location>
</feature>
<feature type="region of interest" description="Disordered" evidence="2">
    <location>
        <begin position="276"/>
        <end position="306"/>
    </location>
</feature>
<proteinExistence type="predicted"/>
<reference evidence="3" key="1">
    <citation type="journal article" date="2020" name="New Phytol.">
        <title>Comparative genomics reveals dynamic genome evolution in host specialist ectomycorrhizal fungi.</title>
        <authorList>
            <person name="Lofgren L.A."/>
            <person name="Nguyen N.H."/>
            <person name="Vilgalys R."/>
            <person name="Ruytinx J."/>
            <person name="Liao H.L."/>
            <person name="Branco S."/>
            <person name="Kuo A."/>
            <person name="LaButti K."/>
            <person name="Lipzen A."/>
            <person name="Andreopoulos W."/>
            <person name="Pangilinan J."/>
            <person name="Riley R."/>
            <person name="Hundley H."/>
            <person name="Na H."/>
            <person name="Barry K."/>
            <person name="Grigoriev I.V."/>
            <person name="Stajich J.E."/>
            <person name="Kennedy P.G."/>
        </authorList>
    </citation>
    <scope>NUCLEOTIDE SEQUENCE</scope>
    <source>
        <strain evidence="3">FC423</strain>
    </source>
</reference>
<feature type="compositionally biased region" description="Polar residues" evidence="2">
    <location>
        <begin position="331"/>
        <end position="343"/>
    </location>
</feature>